<reference evidence="2" key="1">
    <citation type="submission" date="2022-11" db="UniProtKB">
        <authorList>
            <consortium name="WormBaseParasite"/>
        </authorList>
    </citation>
    <scope>IDENTIFICATION</scope>
</reference>
<dbReference type="AlphaFoldDB" id="A0A915DC71"/>
<sequence>MVKHHLRRTLGRSALTADVFETILVEVEAIINSRPITFLSHDQTFSQPLSPSDFLMPLKVVFRQLSSLTQNTFLNKKLSRDVARTLGEAVAGT</sequence>
<dbReference type="WBParaSite" id="jg17887">
    <property type="protein sequence ID" value="jg17887"/>
    <property type="gene ID" value="jg17887"/>
</dbReference>
<evidence type="ECO:0000313" key="1">
    <source>
        <dbReference type="Proteomes" id="UP000887574"/>
    </source>
</evidence>
<keyword evidence="1" id="KW-1185">Reference proteome</keyword>
<dbReference type="Proteomes" id="UP000887574">
    <property type="component" value="Unplaced"/>
</dbReference>
<name>A0A915DC71_9BILA</name>
<protein>
    <submittedName>
        <fullName evidence="2">Uncharacterized protein</fullName>
    </submittedName>
</protein>
<proteinExistence type="predicted"/>
<organism evidence="1 2">
    <name type="scientific">Ditylenchus dipsaci</name>
    <dbReference type="NCBI Taxonomy" id="166011"/>
    <lineage>
        <taxon>Eukaryota</taxon>
        <taxon>Metazoa</taxon>
        <taxon>Ecdysozoa</taxon>
        <taxon>Nematoda</taxon>
        <taxon>Chromadorea</taxon>
        <taxon>Rhabditida</taxon>
        <taxon>Tylenchina</taxon>
        <taxon>Tylenchomorpha</taxon>
        <taxon>Sphaerularioidea</taxon>
        <taxon>Anguinidae</taxon>
        <taxon>Anguininae</taxon>
        <taxon>Ditylenchus</taxon>
    </lineage>
</organism>
<evidence type="ECO:0000313" key="2">
    <source>
        <dbReference type="WBParaSite" id="jg17887"/>
    </source>
</evidence>
<accession>A0A915DC71</accession>